<evidence type="ECO:0008006" key="3">
    <source>
        <dbReference type="Google" id="ProtNLM"/>
    </source>
</evidence>
<gene>
    <name evidence="1" type="ORF">Asi02nite_43580</name>
</gene>
<dbReference type="EMBL" id="BONE01000035">
    <property type="protein sequence ID" value="GIF74840.1"/>
    <property type="molecule type" value="Genomic_DNA"/>
</dbReference>
<proteinExistence type="predicted"/>
<comment type="caution">
    <text evidence="1">The sequence shown here is derived from an EMBL/GenBank/DDBJ whole genome shotgun (WGS) entry which is preliminary data.</text>
</comment>
<keyword evidence="2" id="KW-1185">Reference proteome</keyword>
<protein>
    <recommendedName>
        <fullName evidence="3">Prokaryotic metallothionein</fullName>
    </recommendedName>
</protein>
<evidence type="ECO:0000313" key="1">
    <source>
        <dbReference type="EMBL" id="GIF74840.1"/>
    </source>
</evidence>
<name>A0ABQ4CU68_9ACTN</name>
<accession>A0ABQ4CU68</accession>
<reference evidence="1 2" key="1">
    <citation type="submission" date="2021-01" db="EMBL/GenBank/DDBJ databases">
        <title>Whole genome shotgun sequence of Asanoa siamensis NBRC 107932.</title>
        <authorList>
            <person name="Komaki H."/>
            <person name="Tamura T."/>
        </authorList>
    </citation>
    <scope>NUCLEOTIDE SEQUENCE [LARGE SCALE GENOMIC DNA]</scope>
    <source>
        <strain evidence="1 2">NBRC 107932</strain>
    </source>
</reference>
<evidence type="ECO:0000313" key="2">
    <source>
        <dbReference type="Proteomes" id="UP000604117"/>
    </source>
</evidence>
<organism evidence="1 2">
    <name type="scientific">Asanoa siamensis</name>
    <dbReference type="NCBI Taxonomy" id="926357"/>
    <lineage>
        <taxon>Bacteria</taxon>
        <taxon>Bacillati</taxon>
        <taxon>Actinomycetota</taxon>
        <taxon>Actinomycetes</taxon>
        <taxon>Micromonosporales</taxon>
        <taxon>Micromonosporaceae</taxon>
        <taxon>Asanoa</taxon>
    </lineage>
</organism>
<dbReference type="Proteomes" id="UP000604117">
    <property type="component" value="Unassembled WGS sequence"/>
</dbReference>
<sequence length="138" mass="15030">MELPWRNRDMAGRHTGRNGLFMRREFRSDRAFRLQAPISPGKAAGKRLGADTMAVCETCGNDYWLSFEISTVSGDRHVFDSFECAIQRLAPICEHCGVKIVGHGVEVGGRFFCCAHCSRVSAGADGAKITDTVGAHPG</sequence>